<protein>
    <submittedName>
        <fullName evidence="4">3-oxoacyl-[acyl-carrier-protein] synthase 3</fullName>
        <ecNumber evidence="4">2.3.1.180</ecNumber>
    </submittedName>
</protein>
<dbReference type="InterPro" id="IPR016039">
    <property type="entry name" value="Thiolase-like"/>
</dbReference>
<dbReference type="Proteomes" id="UP000320496">
    <property type="component" value="Chromosome"/>
</dbReference>
<dbReference type="SUPFAM" id="SSF53901">
    <property type="entry name" value="Thiolase-like"/>
    <property type="match status" value="2"/>
</dbReference>
<dbReference type="InterPro" id="IPR013747">
    <property type="entry name" value="ACP_syn_III_C"/>
</dbReference>
<evidence type="ECO:0000256" key="1">
    <source>
        <dbReference type="ARBA" id="ARBA00022679"/>
    </source>
</evidence>
<dbReference type="EC" id="2.3.1.180" evidence="4"/>
<evidence type="ECO:0000259" key="3">
    <source>
        <dbReference type="Pfam" id="PF08541"/>
    </source>
</evidence>
<sequence>MAYQPMTGVRCTHAVDLADRIDLFELIGNERVLELSHQGRGPGFATEATVAKSTGVEQRRILRPGVKPIDLAVEVIDRLAEEFGLDIHDCPWIGLCHSNTDPAAADRLADKLSRVVGLPRERVANINFGCVGYLELLRRGAGQLAELPEGTRVPLLTVETPEDWHDATDRAFCGIISAGATGTILQRDAGHKLRYINVEHIPVSDEIRNHQPFFWVEEGEFLRFSGDTSQRRVMRMNGEAVFLSGVNLMIEACRTAFNAVSPTDQRIIVVPHQPSGKMLRAMIAVLRDELPCAEIINNLALYGNSISSSIPTVLARINDVLVDQGSDRLSEGDLLLLPAAGICMETRADHLTQGWAVIEW</sequence>
<name>A0A517ZC31_9PLAN</name>
<dbReference type="RefSeq" id="WP_145371160.1">
    <property type="nucleotide sequence ID" value="NZ_CP036275.1"/>
</dbReference>
<dbReference type="Gene3D" id="3.40.47.10">
    <property type="match status" value="2"/>
</dbReference>
<accession>A0A517ZC31</accession>
<reference evidence="4 5" key="1">
    <citation type="submission" date="2019-02" db="EMBL/GenBank/DDBJ databases">
        <title>Deep-cultivation of Planctomycetes and their phenomic and genomic characterization uncovers novel biology.</title>
        <authorList>
            <person name="Wiegand S."/>
            <person name="Jogler M."/>
            <person name="Boedeker C."/>
            <person name="Pinto D."/>
            <person name="Vollmers J."/>
            <person name="Rivas-Marin E."/>
            <person name="Kohn T."/>
            <person name="Peeters S.H."/>
            <person name="Heuer A."/>
            <person name="Rast P."/>
            <person name="Oberbeckmann S."/>
            <person name="Bunk B."/>
            <person name="Jeske O."/>
            <person name="Meyerdierks A."/>
            <person name="Storesund J.E."/>
            <person name="Kallscheuer N."/>
            <person name="Luecker S."/>
            <person name="Lage O.M."/>
            <person name="Pohl T."/>
            <person name="Merkel B.J."/>
            <person name="Hornburger P."/>
            <person name="Mueller R.-W."/>
            <person name="Bruemmer F."/>
            <person name="Labrenz M."/>
            <person name="Spormann A.M."/>
            <person name="Op den Camp H."/>
            <person name="Overmann J."/>
            <person name="Amann R."/>
            <person name="Jetten M.S.M."/>
            <person name="Mascher T."/>
            <person name="Medema M.H."/>
            <person name="Devos D.P."/>
            <person name="Kaster A.-K."/>
            <person name="Ovreas L."/>
            <person name="Rohde M."/>
            <person name="Galperin M.Y."/>
            <person name="Jogler C."/>
        </authorList>
    </citation>
    <scope>NUCLEOTIDE SEQUENCE [LARGE SCALE GENOMIC DNA]</scope>
    <source>
        <strain evidence="4 5">Mal4</strain>
    </source>
</reference>
<dbReference type="GO" id="GO:0044550">
    <property type="term" value="P:secondary metabolite biosynthetic process"/>
    <property type="evidence" value="ECO:0007669"/>
    <property type="project" value="TreeGrafter"/>
</dbReference>
<keyword evidence="1 4" id="KW-0808">Transferase</keyword>
<organism evidence="4 5">
    <name type="scientific">Maioricimonas rarisocia</name>
    <dbReference type="NCBI Taxonomy" id="2528026"/>
    <lineage>
        <taxon>Bacteria</taxon>
        <taxon>Pseudomonadati</taxon>
        <taxon>Planctomycetota</taxon>
        <taxon>Planctomycetia</taxon>
        <taxon>Planctomycetales</taxon>
        <taxon>Planctomycetaceae</taxon>
        <taxon>Maioricimonas</taxon>
    </lineage>
</organism>
<dbReference type="EMBL" id="CP036275">
    <property type="protein sequence ID" value="QDU40038.1"/>
    <property type="molecule type" value="Genomic_DNA"/>
</dbReference>
<feature type="domain" description="Beta-ketoacyl-[acyl-carrier-protein] synthase III C-terminal" evidence="3">
    <location>
        <begin position="268"/>
        <end position="342"/>
    </location>
</feature>
<dbReference type="AlphaFoldDB" id="A0A517ZC31"/>
<dbReference type="OrthoDB" id="261418at2"/>
<evidence type="ECO:0000256" key="2">
    <source>
        <dbReference type="ARBA" id="ARBA00023315"/>
    </source>
</evidence>
<gene>
    <name evidence="4" type="primary">fabH_2</name>
    <name evidence="4" type="ORF">Mal4_43920</name>
</gene>
<evidence type="ECO:0000313" key="4">
    <source>
        <dbReference type="EMBL" id="QDU40038.1"/>
    </source>
</evidence>
<proteinExistence type="predicted"/>
<dbReference type="Pfam" id="PF08541">
    <property type="entry name" value="ACP_syn_III_C"/>
    <property type="match status" value="1"/>
</dbReference>
<dbReference type="GO" id="GO:0033818">
    <property type="term" value="F:beta-ketoacyl-acyl-carrier-protein synthase III activity"/>
    <property type="evidence" value="ECO:0007669"/>
    <property type="project" value="UniProtKB-EC"/>
</dbReference>
<dbReference type="KEGG" id="mri:Mal4_43920"/>
<dbReference type="PANTHER" id="PTHR34069">
    <property type="entry name" value="3-OXOACYL-[ACYL-CARRIER-PROTEIN] SYNTHASE 3"/>
    <property type="match status" value="1"/>
</dbReference>
<keyword evidence="2 4" id="KW-0012">Acyltransferase</keyword>
<keyword evidence="5" id="KW-1185">Reference proteome</keyword>
<dbReference type="PANTHER" id="PTHR34069:SF3">
    <property type="entry name" value="ACYL-COA:ACYL-COA ALKYLTRANSFERASE"/>
    <property type="match status" value="1"/>
</dbReference>
<evidence type="ECO:0000313" key="5">
    <source>
        <dbReference type="Proteomes" id="UP000320496"/>
    </source>
</evidence>